<dbReference type="InterPro" id="IPR002347">
    <property type="entry name" value="SDR_fam"/>
</dbReference>
<proteinExistence type="inferred from homology"/>
<evidence type="ECO:0000256" key="1">
    <source>
        <dbReference type="ARBA" id="ARBA00006484"/>
    </source>
</evidence>
<dbReference type="HOGENOM" id="CLU_010194_2_10_6"/>
<dbReference type="Pfam" id="PF00106">
    <property type="entry name" value="adh_short"/>
    <property type="match status" value="1"/>
</dbReference>
<dbReference type="FunFam" id="3.40.50.720:FF:000047">
    <property type="entry name" value="NADP-dependent L-serine/L-allo-threonine dehydrogenase"/>
    <property type="match status" value="1"/>
</dbReference>
<dbReference type="SUPFAM" id="SSF51735">
    <property type="entry name" value="NAD(P)-binding Rossmann-fold domains"/>
    <property type="match status" value="1"/>
</dbReference>
<dbReference type="AlphaFoldDB" id="A0A059ZP61"/>
<reference evidence="4 5" key="1">
    <citation type="journal article" date="2009" name="J. Bacteriol.">
        <title>Draft genome sequence of the extremely acidophilic bacterium Acidithiobacillus caldus ATCC 51756 reveals metabolic versatility in the genus Acidithiobacillus.</title>
        <authorList>
            <person name="Valdes J."/>
            <person name="Quatrini R."/>
            <person name="Hallberg K."/>
            <person name="Dopson M."/>
            <person name="Valenzuela P.D."/>
            <person name="Holmes D.S."/>
        </authorList>
    </citation>
    <scope>NUCLEOTIDE SEQUENCE [LARGE SCALE GENOMIC DNA]</scope>
    <source>
        <strain evidence="5">ATCC 51756 / DSM 8584 / KU</strain>
    </source>
</reference>
<gene>
    <name evidence="4" type="ORF">Acaty_c0852</name>
</gene>
<dbReference type="RefSeq" id="WP_014002516.1">
    <property type="nucleotide sequence ID" value="NZ_CP005986.1"/>
</dbReference>
<dbReference type="PRINTS" id="PR00081">
    <property type="entry name" value="GDHRDH"/>
</dbReference>
<comment type="similarity">
    <text evidence="1 3">Belongs to the short-chain dehydrogenases/reductases (SDR) family.</text>
</comment>
<accession>A0A059ZP61</accession>
<dbReference type="PRINTS" id="PR00080">
    <property type="entry name" value="SDRFAMILY"/>
</dbReference>
<dbReference type="Gene3D" id="3.40.50.720">
    <property type="entry name" value="NAD(P)-binding Rossmann-like Domain"/>
    <property type="match status" value="1"/>
</dbReference>
<evidence type="ECO:0000256" key="2">
    <source>
        <dbReference type="ARBA" id="ARBA00023002"/>
    </source>
</evidence>
<dbReference type="InterPro" id="IPR036291">
    <property type="entry name" value="NAD(P)-bd_dom_sf"/>
</dbReference>
<evidence type="ECO:0000313" key="5">
    <source>
        <dbReference type="Proteomes" id="UP000005522"/>
    </source>
</evidence>
<name>A0A059ZP61_ACICK</name>
<dbReference type="Proteomes" id="UP000005522">
    <property type="component" value="Chromosome"/>
</dbReference>
<dbReference type="PANTHER" id="PTHR42901">
    <property type="entry name" value="ALCOHOL DEHYDROGENASE"/>
    <property type="match status" value="1"/>
</dbReference>
<evidence type="ECO:0000256" key="3">
    <source>
        <dbReference type="RuleBase" id="RU000363"/>
    </source>
</evidence>
<dbReference type="GeneID" id="92930887"/>
<evidence type="ECO:0000313" key="4">
    <source>
        <dbReference type="EMBL" id="AIA54729.1"/>
    </source>
</evidence>
<keyword evidence="2" id="KW-0560">Oxidoreductase</keyword>
<dbReference type="eggNOG" id="COG4221">
    <property type="taxonomic scope" value="Bacteria"/>
</dbReference>
<dbReference type="GO" id="GO:0016616">
    <property type="term" value="F:oxidoreductase activity, acting on the CH-OH group of donors, NAD or NADP as acceptor"/>
    <property type="evidence" value="ECO:0007669"/>
    <property type="project" value="UniProtKB-ARBA"/>
</dbReference>
<dbReference type="InterPro" id="IPR020904">
    <property type="entry name" value="Sc_DH/Rdtase_CS"/>
</dbReference>
<organism evidence="4 5">
    <name type="scientific">Acidithiobacillus caldus (strain ATCC 51756 / DSM 8584 / KU)</name>
    <dbReference type="NCBI Taxonomy" id="637389"/>
    <lineage>
        <taxon>Bacteria</taxon>
        <taxon>Pseudomonadati</taxon>
        <taxon>Pseudomonadota</taxon>
        <taxon>Acidithiobacillia</taxon>
        <taxon>Acidithiobacillales</taxon>
        <taxon>Acidithiobacillaceae</taxon>
        <taxon>Acidithiobacillus</taxon>
    </lineage>
</organism>
<protein>
    <submittedName>
        <fullName evidence="4">Short chain dehydrogenase</fullName>
    </submittedName>
</protein>
<dbReference type="PANTHER" id="PTHR42901:SF1">
    <property type="entry name" value="ALCOHOL DEHYDROGENASE"/>
    <property type="match status" value="1"/>
</dbReference>
<sequence>MTTPERKTAVVTGASSGFGAAIAQVLLREGYQVIWAARRRERLEQLAAQHGGIPKVLDVASSASVAEFARSVPGPVHVLVNNAGGALGLEPITEFREEHWEQMWQSNVLGLARVTKALWPQLRAAPLATVINIGSVAGSETYPGGSGYTACKHAVRAISETMRLEWLGLPIRVTEIDPGLAETEFSLVRFAGDSERARAVYAGLEPLHAEDIAEAVRWILSLPAHVNVDRLVIKPRAQARVDKIFREDH</sequence>
<dbReference type="EMBL" id="CP005986">
    <property type="protein sequence ID" value="AIA54729.1"/>
    <property type="molecule type" value="Genomic_DNA"/>
</dbReference>
<dbReference type="PROSITE" id="PS00061">
    <property type="entry name" value="ADH_SHORT"/>
    <property type="match status" value="1"/>
</dbReference>
<dbReference type="KEGG" id="acz:Acaty_c0852"/>